<organism evidence="1">
    <name type="scientific">Solanum chacoense</name>
    <name type="common">Chaco potato</name>
    <dbReference type="NCBI Taxonomy" id="4108"/>
    <lineage>
        <taxon>Eukaryota</taxon>
        <taxon>Viridiplantae</taxon>
        <taxon>Streptophyta</taxon>
        <taxon>Embryophyta</taxon>
        <taxon>Tracheophyta</taxon>
        <taxon>Spermatophyta</taxon>
        <taxon>Magnoliopsida</taxon>
        <taxon>eudicotyledons</taxon>
        <taxon>Gunneridae</taxon>
        <taxon>Pentapetalae</taxon>
        <taxon>asterids</taxon>
        <taxon>lamiids</taxon>
        <taxon>Solanales</taxon>
        <taxon>Solanaceae</taxon>
        <taxon>Solanoideae</taxon>
        <taxon>Solaneae</taxon>
        <taxon>Solanum</taxon>
    </lineage>
</organism>
<accession>A0A0V0J0U8</accession>
<dbReference type="EMBL" id="GEDG01000357">
    <property type="protein sequence ID" value="JAP38025.1"/>
    <property type="molecule type" value="Transcribed_RNA"/>
</dbReference>
<dbReference type="AlphaFoldDB" id="A0A0V0J0U8"/>
<reference evidence="1" key="1">
    <citation type="submission" date="2015-12" db="EMBL/GenBank/DDBJ databases">
        <title>Gene expression during late stages of embryo sac development: a critical building block for successful pollen-pistil interactions.</title>
        <authorList>
            <person name="Liu Y."/>
            <person name="Joly V."/>
            <person name="Sabar M."/>
            <person name="Matton D.P."/>
        </authorList>
    </citation>
    <scope>NUCLEOTIDE SEQUENCE</scope>
</reference>
<protein>
    <submittedName>
        <fullName evidence="1">Putative ovule protein</fullName>
    </submittedName>
</protein>
<evidence type="ECO:0000313" key="1">
    <source>
        <dbReference type="EMBL" id="JAP38025.1"/>
    </source>
</evidence>
<sequence>MYCGSIKVSKRQTPSMTYTISHMNAYQEILATYNVDIKTILQENHVRVFKLQKTVTLEIHNANKSIGKGNMKKIQKHIELKSIKSNWKCN</sequence>
<name>A0A0V0J0U8_SOLCH</name>
<proteinExistence type="predicted"/>